<dbReference type="EMBL" id="GEDG01022229">
    <property type="protein sequence ID" value="JAP17675.1"/>
    <property type="molecule type" value="Transcribed_RNA"/>
</dbReference>
<protein>
    <submittedName>
        <fullName evidence="2">Putative ovule protein</fullName>
    </submittedName>
</protein>
<name>A0A0V0HDZ5_SOLCH</name>
<feature type="non-terminal residue" evidence="2">
    <location>
        <position position="1"/>
    </location>
</feature>
<evidence type="ECO:0000256" key="1">
    <source>
        <dbReference type="SAM" id="Phobius"/>
    </source>
</evidence>
<reference evidence="2" key="1">
    <citation type="submission" date="2015-12" db="EMBL/GenBank/DDBJ databases">
        <title>Gene expression during late stages of embryo sac development: a critical building block for successful pollen-pistil interactions.</title>
        <authorList>
            <person name="Liu Y."/>
            <person name="Joly V."/>
            <person name="Sabar M."/>
            <person name="Matton D.P."/>
        </authorList>
    </citation>
    <scope>NUCLEOTIDE SEQUENCE</scope>
</reference>
<organism evidence="2">
    <name type="scientific">Solanum chacoense</name>
    <name type="common">Chaco potato</name>
    <dbReference type="NCBI Taxonomy" id="4108"/>
    <lineage>
        <taxon>Eukaryota</taxon>
        <taxon>Viridiplantae</taxon>
        <taxon>Streptophyta</taxon>
        <taxon>Embryophyta</taxon>
        <taxon>Tracheophyta</taxon>
        <taxon>Spermatophyta</taxon>
        <taxon>Magnoliopsida</taxon>
        <taxon>eudicotyledons</taxon>
        <taxon>Gunneridae</taxon>
        <taxon>Pentapetalae</taxon>
        <taxon>asterids</taxon>
        <taxon>lamiids</taxon>
        <taxon>Solanales</taxon>
        <taxon>Solanaceae</taxon>
        <taxon>Solanoideae</taxon>
        <taxon>Solaneae</taxon>
        <taxon>Solanum</taxon>
    </lineage>
</organism>
<accession>A0A0V0HDZ5</accession>
<keyword evidence="1" id="KW-0472">Membrane</keyword>
<keyword evidence="1" id="KW-1133">Transmembrane helix</keyword>
<keyword evidence="1" id="KW-0812">Transmembrane</keyword>
<evidence type="ECO:0000313" key="2">
    <source>
        <dbReference type="EMBL" id="JAP17675.1"/>
    </source>
</evidence>
<sequence>KISGVVSTLHVFSSVIYFVATIFNYTFNVLISPSDSSLLKSHDTFGFNFCHSVILPHYLLLTVRVSRRD</sequence>
<proteinExistence type="predicted"/>
<feature type="transmembrane region" description="Helical" evidence="1">
    <location>
        <begin position="45"/>
        <end position="63"/>
    </location>
</feature>
<dbReference type="AlphaFoldDB" id="A0A0V0HDZ5"/>
<feature type="transmembrane region" description="Helical" evidence="1">
    <location>
        <begin position="7"/>
        <end position="25"/>
    </location>
</feature>